<dbReference type="InterPro" id="IPR001647">
    <property type="entry name" value="HTH_TetR"/>
</dbReference>
<dbReference type="InterPro" id="IPR036271">
    <property type="entry name" value="Tet_transcr_reg_TetR-rel_C_sf"/>
</dbReference>
<evidence type="ECO:0000256" key="2">
    <source>
        <dbReference type="ARBA" id="ARBA00023125"/>
    </source>
</evidence>
<dbReference type="PANTHER" id="PTHR30055">
    <property type="entry name" value="HTH-TYPE TRANSCRIPTIONAL REGULATOR RUTR"/>
    <property type="match status" value="1"/>
</dbReference>
<dbReference type="GO" id="GO:0003700">
    <property type="term" value="F:DNA-binding transcription factor activity"/>
    <property type="evidence" value="ECO:0007669"/>
    <property type="project" value="TreeGrafter"/>
</dbReference>
<dbReference type="SUPFAM" id="SSF48498">
    <property type="entry name" value="Tetracyclin repressor-like, C-terminal domain"/>
    <property type="match status" value="1"/>
</dbReference>
<organism evidence="7 8">
    <name type="scientific">Actinomadura physcomitrii</name>
    <dbReference type="NCBI Taxonomy" id="2650748"/>
    <lineage>
        <taxon>Bacteria</taxon>
        <taxon>Bacillati</taxon>
        <taxon>Actinomycetota</taxon>
        <taxon>Actinomycetes</taxon>
        <taxon>Streptosporangiales</taxon>
        <taxon>Thermomonosporaceae</taxon>
        <taxon>Actinomadura</taxon>
    </lineage>
</organism>
<protein>
    <submittedName>
        <fullName evidence="7">TetR family transcriptional regulator</fullName>
    </submittedName>
</protein>
<dbReference type="SUPFAM" id="SSF46689">
    <property type="entry name" value="Homeodomain-like"/>
    <property type="match status" value="1"/>
</dbReference>
<evidence type="ECO:0000256" key="1">
    <source>
        <dbReference type="ARBA" id="ARBA00023015"/>
    </source>
</evidence>
<dbReference type="Gene3D" id="1.10.357.10">
    <property type="entry name" value="Tetracycline Repressor, domain 2"/>
    <property type="match status" value="1"/>
</dbReference>
<dbReference type="InterPro" id="IPR050109">
    <property type="entry name" value="HTH-type_TetR-like_transc_reg"/>
</dbReference>
<evidence type="ECO:0000256" key="3">
    <source>
        <dbReference type="ARBA" id="ARBA00023163"/>
    </source>
</evidence>
<dbReference type="Pfam" id="PF00440">
    <property type="entry name" value="TetR_N"/>
    <property type="match status" value="1"/>
</dbReference>
<reference evidence="7" key="1">
    <citation type="submission" date="2019-12" db="EMBL/GenBank/DDBJ databases">
        <title>Actinomadura physcomitrii sp. nov., a novel actinomycete isolated from moss [Physcomitrium sphaericum (Ludw) Fuernr].</title>
        <authorList>
            <person name="Zhuang X."/>
        </authorList>
    </citation>
    <scope>NUCLEOTIDE SEQUENCE [LARGE SCALE GENOMIC DNA]</scope>
    <source>
        <strain evidence="7">LD22</strain>
    </source>
</reference>
<dbReference type="PANTHER" id="PTHR30055:SF234">
    <property type="entry name" value="HTH-TYPE TRANSCRIPTIONAL REGULATOR BETI"/>
    <property type="match status" value="1"/>
</dbReference>
<dbReference type="RefSeq" id="WP_151594404.1">
    <property type="nucleotide sequence ID" value="NZ_WBMS02000011.1"/>
</dbReference>
<proteinExistence type="predicted"/>
<accession>A0A6I4MCD0</accession>
<keyword evidence="2 4" id="KW-0238">DNA-binding</keyword>
<feature type="DNA-binding region" description="H-T-H motif" evidence="4">
    <location>
        <begin position="59"/>
        <end position="78"/>
    </location>
</feature>
<comment type="caution">
    <text evidence="7">The sequence shown here is derived from an EMBL/GenBank/DDBJ whole genome shotgun (WGS) entry which is preliminary data.</text>
</comment>
<dbReference type="PROSITE" id="PS50977">
    <property type="entry name" value="HTH_TETR_2"/>
    <property type="match status" value="1"/>
</dbReference>
<dbReference type="InterPro" id="IPR009057">
    <property type="entry name" value="Homeodomain-like_sf"/>
</dbReference>
<sequence length="235" mass="26623">MPSRGRKPRDEEKPRGSWAERAADRSPAVRRSRTRGVEKAKQIVEAARRLVAAKGTDFTTQQLVREAGVAIQTFYNYFPSKDQVLLSLMEELINESCAVLERRGRELPDPVSRLRYYIRALIDTVGTEGAGGAHPRFVTTEHWRLHQLYPEELSHATRRYAELLIPEIRAAAERGLLRPVHEEYDAWLVTQLIISVYHYYAYAPLDAPAEVLADRVWAFCLAALGGTPELSEGPI</sequence>
<evidence type="ECO:0000256" key="4">
    <source>
        <dbReference type="PROSITE-ProRule" id="PRU00335"/>
    </source>
</evidence>
<keyword evidence="1" id="KW-0805">Transcription regulation</keyword>
<evidence type="ECO:0000259" key="6">
    <source>
        <dbReference type="PROSITE" id="PS50977"/>
    </source>
</evidence>
<evidence type="ECO:0000313" key="7">
    <source>
        <dbReference type="EMBL" id="MWA01924.1"/>
    </source>
</evidence>
<name>A0A6I4MCD0_9ACTN</name>
<evidence type="ECO:0000313" key="8">
    <source>
        <dbReference type="Proteomes" id="UP000462055"/>
    </source>
</evidence>
<dbReference type="Proteomes" id="UP000462055">
    <property type="component" value="Unassembled WGS sequence"/>
</dbReference>
<dbReference type="EMBL" id="WBMS02000011">
    <property type="protein sequence ID" value="MWA01924.1"/>
    <property type="molecule type" value="Genomic_DNA"/>
</dbReference>
<dbReference type="GO" id="GO:0000976">
    <property type="term" value="F:transcription cis-regulatory region binding"/>
    <property type="evidence" value="ECO:0007669"/>
    <property type="project" value="TreeGrafter"/>
</dbReference>
<dbReference type="AlphaFoldDB" id="A0A6I4MCD0"/>
<dbReference type="PRINTS" id="PR00455">
    <property type="entry name" value="HTHTETR"/>
</dbReference>
<keyword evidence="3" id="KW-0804">Transcription</keyword>
<gene>
    <name evidence="7" type="ORF">F8568_016400</name>
</gene>
<evidence type="ECO:0000256" key="5">
    <source>
        <dbReference type="SAM" id="MobiDB-lite"/>
    </source>
</evidence>
<feature type="region of interest" description="Disordered" evidence="5">
    <location>
        <begin position="1"/>
        <end position="37"/>
    </location>
</feature>
<dbReference type="Gene3D" id="1.10.10.60">
    <property type="entry name" value="Homeodomain-like"/>
    <property type="match status" value="1"/>
</dbReference>
<keyword evidence="8" id="KW-1185">Reference proteome</keyword>
<feature type="domain" description="HTH tetR-type" evidence="6">
    <location>
        <begin position="37"/>
        <end position="96"/>
    </location>
</feature>